<dbReference type="PANTHER" id="PTHR42966">
    <property type="entry name" value="N-ACETYLNEURAMINATE SYNTHASE"/>
    <property type="match status" value="1"/>
</dbReference>
<dbReference type="InterPro" id="IPR013785">
    <property type="entry name" value="Aldolase_TIM"/>
</dbReference>
<dbReference type="Gene3D" id="3.20.20.70">
    <property type="entry name" value="Aldolase class I"/>
    <property type="match status" value="1"/>
</dbReference>
<dbReference type="SUPFAM" id="SSF51658">
    <property type="entry name" value="Xylose isomerase-like"/>
    <property type="match status" value="2"/>
</dbReference>
<evidence type="ECO:0000313" key="2">
    <source>
        <dbReference type="EMBL" id="WFE88111.1"/>
    </source>
</evidence>
<dbReference type="RefSeq" id="WP_265681278.1">
    <property type="nucleotide sequence ID" value="NZ_CP120863.1"/>
</dbReference>
<dbReference type="InterPro" id="IPR051690">
    <property type="entry name" value="PseI-like"/>
</dbReference>
<accession>A0ABY8EYM8</accession>
<proteinExistence type="predicted"/>
<sequence length="607" mass="67620">MKVIAELGINHRGSTEVAEQLIKIASEAGAWGAKFQYRSKHGFYQATDEIGDEILSREIDECYMPPSVVLELTARIKQSGMAAGISFFKFEDTFDFGNNISEFDFFKVPSAELLNENLVKSLAALGKPLILSTGGHSEEDIFRAVDATKNIPDIIYLHCISNYPVLLGNQQMAFVKSLKEKSNSVVGYSSHDLDWEVCLIAAANGATVFERHLTLDKEGRGIDDSSSSDPDEFARLCRLLNFFKAVQGEGARELNQGERINMQNLGSSLYASRAIEVGEQLSLQNTITRAPRKGLTWDGVIQRELGTVKRSIAAGSAIAEQHFTELKPPLQRSLVLFCDEKQISIPLRLHDAQALQERFPIKNNELHLSYEEVERFRLSMVDGLSKLNLSRHYSIHIPDYIDSKTLIDPLSEDVRIREGSRSVVDTCVDLAIELANRTGENVPIVGSFSRLRPEGKFQTYERLQTFLLNAGQNRGAPIYPQWLPKIAWYFGGADVLDMFCDEGDIAILQEIGMELCLDLSHLILSANYAKASWRDWYDELIPLAKHIHIADAIGIDGEGIKFGQGDLGDPTSFINGPGRKVLEVWQGHLSEGDGFENAIRQLGEKHG</sequence>
<dbReference type="InterPro" id="IPR036237">
    <property type="entry name" value="Xyl_isomerase-like_sf"/>
</dbReference>
<dbReference type="EMBL" id="CP120863">
    <property type="protein sequence ID" value="WFE88111.1"/>
    <property type="molecule type" value="Genomic_DNA"/>
</dbReference>
<reference evidence="2 3" key="1">
    <citation type="submission" date="2023-03" db="EMBL/GenBank/DDBJ databases">
        <title>Roseibium porphyridii sp. nov. and Roseibium rhodosorbium sp. nov. isolated from marine algae, Porphyridium cruentum and Rhodosorus marinus, respectively.</title>
        <authorList>
            <person name="Lee M.W."/>
            <person name="Choi B.J."/>
            <person name="Lee J.K."/>
            <person name="Choi D.G."/>
            <person name="Baek J.H."/>
            <person name="Bayburt H."/>
            <person name="Kim J.M."/>
            <person name="Han D.M."/>
            <person name="Kim K.H."/>
            <person name="Jeon C.O."/>
        </authorList>
    </citation>
    <scope>NUCLEOTIDE SEQUENCE [LARGE SCALE GENOMIC DNA]</scope>
    <source>
        <strain evidence="2 3">KMA01</strain>
    </source>
</reference>
<dbReference type="InterPro" id="IPR013132">
    <property type="entry name" value="PseI/NeuA/B-like_N"/>
</dbReference>
<protein>
    <submittedName>
        <fullName evidence="2">N-acetylneuraminate synthase family protein</fullName>
    </submittedName>
</protein>
<evidence type="ECO:0000313" key="3">
    <source>
        <dbReference type="Proteomes" id="UP001209803"/>
    </source>
</evidence>
<dbReference type="SUPFAM" id="SSF51569">
    <property type="entry name" value="Aldolase"/>
    <property type="match status" value="1"/>
</dbReference>
<name>A0ABY8EYM8_9HYPH</name>
<gene>
    <name evidence="2" type="ORF">K1718_18320</name>
</gene>
<feature type="domain" description="PseI/NeuA/B-like" evidence="1">
    <location>
        <begin position="21"/>
        <end position="250"/>
    </location>
</feature>
<dbReference type="Pfam" id="PF03102">
    <property type="entry name" value="NeuB"/>
    <property type="match status" value="1"/>
</dbReference>
<dbReference type="PANTHER" id="PTHR42966:SF3">
    <property type="entry name" value="BLR5971 PROTEIN"/>
    <property type="match status" value="1"/>
</dbReference>
<keyword evidence="3" id="KW-1185">Reference proteome</keyword>
<organism evidence="2 3">
    <name type="scientific">Roseibium porphyridii</name>
    <dbReference type="NCBI Taxonomy" id="2866279"/>
    <lineage>
        <taxon>Bacteria</taxon>
        <taxon>Pseudomonadati</taxon>
        <taxon>Pseudomonadota</taxon>
        <taxon>Alphaproteobacteria</taxon>
        <taxon>Hyphomicrobiales</taxon>
        <taxon>Stappiaceae</taxon>
        <taxon>Roseibium</taxon>
    </lineage>
</organism>
<dbReference type="Proteomes" id="UP001209803">
    <property type="component" value="Chromosome"/>
</dbReference>
<evidence type="ECO:0000259" key="1">
    <source>
        <dbReference type="Pfam" id="PF03102"/>
    </source>
</evidence>
<dbReference type="Gene3D" id="3.20.20.150">
    <property type="entry name" value="Divalent-metal-dependent TIM barrel enzymes"/>
    <property type="match status" value="1"/>
</dbReference>